<sequence>KEQFDSNHPKFHRFMKAASKNALREGSVIEISVTSPEGKEICSNLKVQKSDIELFESLQELLRH</sequence>
<name>C0CS86_BLAHS</name>
<proteinExistence type="predicted"/>
<evidence type="ECO:0000313" key="1">
    <source>
        <dbReference type="EMBL" id="EEG47348.1"/>
    </source>
</evidence>
<evidence type="ECO:0000313" key="2">
    <source>
        <dbReference type="Proteomes" id="UP000003100"/>
    </source>
</evidence>
<reference evidence="1 2" key="2">
    <citation type="submission" date="2009-02" db="EMBL/GenBank/DDBJ databases">
        <title>Draft genome sequence of Blautia hydrogenotrophica DSM 10507 (Ruminococcus hydrogenotrophicus DSM 10507).</title>
        <authorList>
            <person name="Sudarsanam P."/>
            <person name="Ley R."/>
            <person name="Guruge J."/>
            <person name="Turnbaugh P.J."/>
            <person name="Mahowald M."/>
            <person name="Liep D."/>
            <person name="Gordon J."/>
        </authorList>
    </citation>
    <scope>NUCLEOTIDE SEQUENCE [LARGE SCALE GENOMIC DNA]</scope>
    <source>
        <strain evidence="2">DSM 10507 / JCM 14656 / S5a33</strain>
    </source>
</reference>
<dbReference type="PATRIC" id="fig|476272.21.peg.420"/>
<gene>
    <name evidence="1" type="ORF">RUMHYD_03738</name>
</gene>
<dbReference type="Proteomes" id="UP000003100">
    <property type="component" value="Unassembled WGS sequence"/>
</dbReference>
<organism evidence="1 2">
    <name type="scientific">Blautia hydrogenotrophica (strain DSM 10507 / JCM 14656 / S5a33)</name>
    <name type="common">Ruminococcus hydrogenotrophicus</name>
    <dbReference type="NCBI Taxonomy" id="476272"/>
    <lineage>
        <taxon>Bacteria</taxon>
        <taxon>Bacillati</taxon>
        <taxon>Bacillota</taxon>
        <taxon>Clostridia</taxon>
        <taxon>Lachnospirales</taxon>
        <taxon>Lachnospiraceae</taxon>
        <taxon>Blautia</taxon>
    </lineage>
</organism>
<dbReference type="HOGENOM" id="CLU_2854709_0_0_9"/>
<dbReference type="eggNOG" id="ENOG5032Z1F">
    <property type="taxonomic scope" value="Bacteria"/>
</dbReference>
<comment type="caution">
    <text evidence="1">The sequence shown here is derived from an EMBL/GenBank/DDBJ whole genome shotgun (WGS) entry which is preliminary data.</text>
</comment>
<dbReference type="AlphaFoldDB" id="C0CS86"/>
<reference evidence="1 2" key="1">
    <citation type="submission" date="2009-01" db="EMBL/GenBank/DDBJ databases">
        <authorList>
            <person name="Fulton L."/>
            <person name="Clifton S."/>
            <person name="Fulton B."/>
            <person name="Xu J."/>
            <person name="Minx P."/>
            <person name="Pepin K.H."/>
            <person name="Johnson M."/>
            <person name="Bhonagiri V."/>
            <person name="Nash W.E."/>
            <person name="Mardis E.R."/>
            <person name="Wilson R.K."/>
        </authorList>
    </citation>
    <scope>NUCLEOTIDE SEQUENCE [LARGE SCALE GENOMIC DNA]</scope>
    <source>
        <strain evidence="2">DSM 10507 / JCM 14656 / S5a33</strain>
    </source>
</reference>
<accession>C0CS86</accession>
<dbReference type="EMBL" id="ACBZ01000200">
    <property type="protein sequence ID" value="EEG47348.1"/>
    <property type="molecule type" value="Genomic_DNA"/>
</dbReference>
<protein>
    <submittedName>
        <fullName evidence="1">Uncharacterized protein</fullName>
    </submittedName>
</protein>
<feature type="non-terminal residue" evidence="1">
    <location>
        <position position="1"/>
    </location>
</feature>
<keyword evidence="2" id="KW-1185">Reference proteome</keyword>